<accession>A0A0B2UV97</accession>
<dbReference type="FunFam" id="2.60.40.10:FF:000032">
    <property type="entry name" value="palladin isoform X1"/>
    <property type="match status" value="1"/>
</dbReference>
<name>A0A0B2UV97_TOXCA</name>
<evidence type="ECO:0000256" key="3">
    <source>
        <dbReference type="ARBA" id="ARBA00023157"/>
    </source>
</evidence>
<sequence length="325" mass="37301">MELPKRIFCHSLGAHVHGSLVQEELLIYSVLCDDDAFAQGNLEVIFNAKSAKSGEDHPQKADVPDLWCQARSQASEDLLPIKEAHFIRHTDKEILPGVLNNNRAILSFGSTTLDSVGKYRCEIATEDGRHVWGWLFVNMRPVFHTNFSRSYELDEQDHFRVKGQTIRVTEGETVTLSCPVVGYPRPTVEWLKDDIPVASTEQITFLEKDLEIAKLEFDDEGTYSCIARNSFPEVVDGPNRQWESRLDIKLRVKGSYRWIYPLILIVIMLLLLFIIIYSCAAFNRYKSYNVEKRERWRAGRNNTGTAENMSQQQPILGYSKNEINE</sequence>
<dbReference type="PROSITE" id="PS50835">
    <property type="entry name" value="IG_LIKE"/>
    <property type="match status" value="1"/>
</dbReference>
<organism evidence="7 8">
    <name type="scientific">Toxocara canis</name>
    <name type="common">Canine roundworm</name>
    <dbReference type="NCBI Taxonomy" id="6265"/>
    <lineage>
        <taxon>Eukaryota</taxon>
        <taxon>Metazoa</taxon>
        <taxon>Ecdysozoa</taxon>
        <taxon>Nematoda</taxon>
        <taxon>Chromadorea</taxon>
        <taxon>Rhabditida</taxon>
        <taxon>Spirurina</taxon>
        <taxon>Ascaridomorpha</taxon>
        <taxon>Ascaridoidea</taxon>
        <taxon>Toxocaridae</taxon>
        <taxon>Toxocara</taxon>
    </lineage>
</organism>
<dbReference type="InterPro" id="IPR013098">
    <property type="entry name" value="Ig_I-set"/>
</dbReference>
<evidence type="ECO:0000256" key="5">
    <source>
        <dbReference type="SAM" id="Phobius"/>
    </source>
</evidence>
<dbReference type="SMART" id="SM00409">
    <property type="entry name" value="IG"/>
    <property type="match status" value="1"/>
</dbReference>
<keyword evidence="5" id="KW-0812">Transmembrane</keyword>
<evidence type="ECO:0000313" key="7">
    <source>
        <dbReference type="EMBL" id="KHN72730.1"/>
    </source>
</evidence>
<feature type="transmembrane region" description="Helical" evidence="5">
    <location>
        <begin position="258"/>
        <end position="283"/>
    </location>
</feature>
<evidence type="ECO:0000256" key="4">
    <source>
        <dbReference type="ARBA" id="ARBA00023319"/>
    </source>
</evidence>
<dbReference type="OrthoDB" id="114660at2759"/>
<dbReference type="SMART" id="SM00408">
    <property type="entry name" value="IGc2"/>
    <property type="match status" value="1"/>
</dbReference>
<keyword evidence="3" id="KW-1015">Disulfide bond</keyword>
<gene>
    <name evidence="7" type="primary">Ppn</name>
    <name evidence="7" type="ORF">Tcan_07526</name>
</gene>
<evidence type="ECO:0000313" key="8">
    <source>
        <dbReference type="Proteomes" id="UP000031036"/>
    </source>
</evidence>
<dbReference type="SUPFAM" id="SSF48726">
    <property type="entry name" value="Immunoglobulin"/>
    <property type="match status" value="1"/>
</dbReference>
<dbReference type="Proteomes" id="UP000031036">
    <property type="component" value="Unassembled WGS sequence"/>
</dbReference>
<dbReference type="InterPro" id="IPR058814">
    <property type="entry name" value="ZIG1/7_N"/>
</dbReference>
<dbReference type="PANTHER" id="PTHR45080:SF8">
    <property type="entry name" value="IG-LIKE DOMAIN-CONTAINING PROTEIN"/>
    <property type="match status" value="1"/>
</dbReference>
<feature type="domain" description="Ig-like" evidence="6">
    <location>
        <begin position="141"/>
        <end position="236"/>
    </location>
</feature>
<dbReference type="STRING" id="6265.A0A0B2UV97"/>
<keyword evidence="1" id="KW-0732">Signal</keyword>
<proteinExistence type="predicted"/>
<dbReference type="InterPro" id="IPR007110">
    <property type="entry name" value="Ig-like_dom"/>
</dbReference>
<protein>
    <submittedName>
        <fullName evidence="7">Papilin</fullName>
    </submittedName>
</protein>
<keyword evidence="4" id="KW-0393">Immunoglobulin domain</keyword>
<evidence type="ECO:0000259" key="6">
    <source>
        <dbReference type="PROSITE" id="PS50835"/>
    </source>
</evidence>
<keyword evidence="2" id="KW-0677">Repeat</keyword>
<evidence type="ECO:0000256" key="1">
    <source>
        <dbReference type="ARBA" id="ARBA00022729"/>
    </source>
</evidence>
<dbReference type="OMA" id="YRWIYPL"/>
<dbReference type="InterPro" id="IPR013783">
    <property type="entry name" value="Ig-like_fold"/>
</dbReference>
<dbReference type="Pfam" id="PF26428">
    <property type="entry name" value="Zwei_Ig_N"/>
    <property type="match status" value="1"/>
</dbReference>
<dbReference type="InterPro" id="IPR003599">
    <property type="entry name" value="Ig_sub"/>
</dbReference>
<dbReference type="PANTHER" id="PTHR45080">
    <property type="entry name" value="CONTACTIN 5"/>
    <property type="match status" value="1"/>
</dbReference>
<reference evidence="7 8" key="1">
    <citation type="submission" date="2014-11" db="EMBL/GenBank/DDBJ databases">
        <title>Genetic blueprint of the zoonotic pathogen Toxocara canis.</title>
        <authorList>
            <person name="Zhu X.-Q."/>
            <person name="Korhonen P.K."/>
            <person name="Cai H."/>
            <person name="Young N.D."/>
            <person name="Nejsum P."/>
            <person name="von Samson-Himmelstjerna G."/>
            <person name="Boag P.R."/>
            <person name="Tan P."/>
            <person name="Li Q."/>
            <person name="Min J."/>
            <person name="Yang Y."/>
            <person name="Wang X."/>
            <person name="Fang X."/>
            <person name="Hall R.S."/>
            <person name="Hofmann A."/>
            <person name="Sternberg P.W."/>
            <person name="Jex A.R."/>
            <person name="Gasser R.B."/>
        </authorList>
    </citation>
    <scope>NUCLEOTIDE SEQUENCE [LARGE SCALE GENOMIC DNA]</scope>
    <source>
        <strain evidence="7">PN_DK_2014</strain>
    </source>
</reference>
<comment type="caution">
    <text evidence="7">The sequence shown here is derived from an EMBL/GenBank/DDBJ whole genome shotgun (WGS) entry which is preliminary data.</text>
</comment>
<dbReference type="GO" id="GO:0007156">
    <property type="term" value="P:homophilic cell adhesion via plasma membrane adhesion molecules"/>
    <property type="evidence" value="ECO:0007669"/>
    <property type="project" value="TreeGrafter"/>
</dbReference>
<dbReference type="EMBL" id="JPKZ01003222">
    <property type="protein sequence ID" value="KHN72730.1"/>
    <property type="molecule type" value="Genomic_DNA"/>
</dbReference>
<dbReference type="AlphaFoldDB" id="A0A0B2UV97"/>
<keyword evidence="5" id="KW-0472">Membrane</keyword>
<dbReference type="InterPro" id="IPR003598">
    <property type="entry name" value="Ig_sub2"/>
</dbReference>
<dbReference type="InterPro" id="IPR050958">
    <property type="entry name" value="Cell_Adh-Cytoskel_Orgn"/>
</dbReference>
<dbReference type="InterPro" id="IPR036179">
    <property type="entry name" value="Ig-like_dom_sf"/>
</dbReference>
<dbReference type="GO" id="GO:0005886">
    <property type="term" value="C:plasma membrane"/>
    <property type="evidence" value="ECO:0007669"/>
    <property type="project" value="TreeGrafter"/>
</dbReference>
<keyword evidence="8" id="KW-1185">Reference proteome</keyword>
<keyword evidence="5" id="KW-1133">Transmembrane helix</keyword>
<evidence type="ECO:0000256" key="2">
    <source>
        <dbReference type="ARBA" id="ARBA00022737"/>
    </source>
</evidence>
<dbReference type="Gene3D" id="2.60.40.10">
    <property type="entry name" value="Immunoglobulins"/>
    <property type="match status" value="1"/>
</dbReference>
<dbReference type="Pfam" id="PF07679">
    <property type="entry name" value="I-set"/>
    <property type="match status" value="1"/>
</dbReference>